<dbReference type="AlphaFoldDB" id="A0A3M6V893"/>
<evidence type="ECO:0000313" key="4">
    <source>
        <dbReference type="Proteomes" id="UP000282087"/>
    </source>
</evidence>
<evidence type="ECO:0008006" key="5">
    <source>
        <dbReference type="Google" id="ProtNLM"/>
    </source>
</evidence>
<feature type="compositionally biased region" description="Basic and acidic residues" evidence="1">
    <location>
        <begin position="110"/>
        <end position="120"/>
    </location>
</feature>
<name>A0A3M6V893_9STRA</name>
<evidence type="ECO:0000313" key="3">
    <source>
        <dbReference type="EMBL" id="RMX62844.1"/>
    </source>
</evidence>
<evidence type="ECO:0000256" key="1">
    <source>
        <dbReference type="SAM" id="MobiDB-lite"/>
    </source>
</evidence>
<feature type="region of interest" description="Disordered" evidence="1">
    <location>
        <begin position="110"/>
        <end position="132"/>
    </location>
</feature>
<gene>
    <name evidence="3" type="ORF">DD238_007394</name>
</gene>
<protein>
    <recommendedName>
        <fullName evidence="5">RxLR effector protein</fullName>
    </recommendedName>
</protein>
<accession>A0A3M6V893</accession>
<dbReference type="VEuPathDB" id="FungiDB:DD237_004069"/>
<proteinExistence type="predicted"/>
<evidence type="ECO:0000256" key="2">
    <source>
        <dbReference type="SAM" id="SignalP"/>
    </source>
</evidence>
<sequence length="132" mass="14656">MRLDSILFVAVLSAFFNVSSTHSISTSGRSTVVGVEPTNEERTPSLPVFDSVIKKVKSMTFSGMEEMVDVNNVVKAYKTLQLHKNIPSRNERYDAWIKYLEKTSSDTLKAELESSGRDGEIFSEGAKSLDNS</sequence>
<comment type="caution">
    <text evidence="3">The sequence shown here is derived from an EMBL/GenBank/DDBJ whole genome shotgun (WGS) entry which is preliminary data.</text>
</comment>
<organism evidence="3 4">
    <name type="scientific">Peronospora effusa</name>
    <dbReference type="NCBI Taxonomy" id="542832"/>
    <lineage>
        <taxon>Eukaryota</taxon>
        <taxon>Sar</taxon>
        <taxon>Stramenopiles</taxon>
        <taxon>Oomycota</taxon>
        <taxon>Peronosporomycetes</taxon>
        <taxon>Peronosporales</taxon>
        <taxon>Peronosporaceae</taxon>
        <taxon>Peronospora</taxon>
    </lineage>
</organism>
<reference evidence="3 4" key="1">
    <citation type="submission" date="2018-06" db="EMBL/GenBank/DDBJ databases">
        <title>Comparative genomics of downy mildews reveals potential adaptations to biotrophy.</title>
        <authorList>
            <person name="Fletcher K."/>
            <person name="Klosterman S.J."/>
            <person name="Derevnina L."/>
            <person name="Martin F."/>
            <person name="Koike S."/>
            <person name="Reyes Chin-Wo S."/>
            <person name="Mou B."/>
            <person name="Michelmore R."/>
        </authorList>
    </citation>
    <scope>NUCLEOTIDE SEQUENCE [LARGE SCALE GENOMIC DNA]</scope>
    <source>
        <strain evidence="3 4">R14</strain>
    </source>
</reference>
<keyword evidence="4" id="KW-1185">Reference proteome</keyword>
<keyword evidence="2" id="KW-0732">Signal</keyword>
<dbReference type="Proteomes" id="UP000282087">
    <property type="component" value="Unassembled WGS sequence"/>
</dbReference>
<feature type="signal peptide" evidence="2">
    <location>
        <begin position="1"/>
        <end position="21"/>
    </location>
</feature>
<dbReference type="EMBL" id="QLLG01000496">
    <property type="protein sequence ID" value="RMX62844.1"/>
    <property type="molecule type" value="Genomic_DNA"/>
</dbReference>
<feature type="chain" id="PRO_5018331177" description="RxLR effector protein" evidence="2">
    <location>
        <begin position="22"/>
        <end position="132"/>
    </location>
</feature>